<sequence>MDLTMSYKEAYELVNDHGYDSLIDHVSELFPNNVLYSCSTGWFMYGAKYICKLQGRYGDIVISWSDQDE</sequence>
<protein>
    <submittedName>
        <fullName evidence="1">Uncharacterized protein</fullName>
    </submittedName>
</protein>
<keyword evidence="2" id="KW-1185">Reference proteome</keyword>
<dbReference type="Proteomes" id="UP001500740">
    <property type="component" value="Unassembled WGS sequence"/>
</dbReference>
<evidence type="ECO:0000313" key="1">
    <source>
        <dbReference type="EMBL" id="GAA0471951.1"/>
    </source>
</evidence>
<name>A0ABN1AAW3_9BACI</name>
<evidence type="ECO:0000313" key="2">
    <source>
        <dbReference type="Proteomes" id="UP001500740"/>
    </source>
</evidence>
<dbReference type="RefSeq" id="WP_343784982.1">
    <property type="nucleotide sequence ID" value="NZ_BAAACZ010000030.1"/>
</dbReference>
<comment type="caution">
    <text evidence="1">The sequence shown here is derived from an EMBL/GenBank/DDBJ whole genome shotgun (WGS) entry which is preliminary data.</text>
</comment>
<organism evidence="1 2">
    <name type="scientific">Alkalibacillus silvisoli</name>
    <dbReference type="NCBI Taxonomy" id="392823"/>
    <lineage>
        <taxon>Bacteria</taxon>
        <taxon>Bacillati</taxon>
        <taxon>Bacillota</taxon>
        <taxon>Bacilli</taxon>
        <taxon>Bacillales</taxon>
        <taxon>Bacillaceae</taxon>
        <taxon>Alkalibacillus</taxon>
    </lineage>
</organism>
<reference evidence="1 2" key="1">
    <citation type="journal article" date="2019" name="Int. J. Syst. Evol. Microbiol.">
        <title>The Global Catalogue of Microorganisms (GCM) 10K type strain sequencing project: providing services to taxonomists for standard genome sequencing and annotation.</title>
        <authorList>
            <consortium name="The Broad Institute Genomics Platform"/>
            <consortium name="The Broad Institute Genome Sequencing Center for Infectious Disease"/>
            <person name="Wu L."/>
            <person name="Ma J."/>
        </authorList>
    </citation>
    <scope>NUCLEOTIDE SEQUENCE [LARGE SCALE GENOMIC DNA]</scope>
    <source>
        <strain evidence="1 2">JCM 14193</strain>
    </source>
</reference>
<gene>
    <name evidence="1" type="ORF">GCM10008935_29900</name>
</gene>
<proteinExistence type="predicted"/>
<dbReference type="EMBL" id="BAAACZ010000030">
    <property type="protein sequence ID" value="GAA0471951.1"/>
    <property type="molecule type" value="Genomic_DNA"/>
</dbReference>
<accession>A0ABN1AAW3</accession>